<name>A0A4Q1K3U0_9FLAO</name>
<dbReference type="RefSeq" id="WP_129433276.1">
    <property type="nucleotide sequence ID" value="NZ_SBKO01000001.1"/>
</dbReference>
<sequence>MKKIFNIGKCIMVALTLVLSSCSNDDPAPAPAPTPIPANSSVVTAKVNGAAFSSVIFGVSSATAQKMGTGPDTIITVLGSNFSASSISITLHGVTATGTYTLDSTTDSVIAYTPGSGDAAYGTGICSGVSGTVVVTSISDTKIEGTFSFTGKDGENCDTSETKTVTEGSFKGVFQ</sequence>
<dbReference type="InterPro" id="IPR046219">
    <property type="entry name" value="DUF6252"/>
</dbReference>
<dbReference type="PROSITE" id="PS51257">
    <property type="entry name" value="PROKAR_LIPOPROTEIN"/>
    <property type="match status" value="1"/>
</dbReference>
<evidence type="ECO:0000313" key="3">
    <source>
        <dbReference type="Proteomes" id="UP000290283"/>
    </source>
</evidence>
<reference evidence="3" key="1">
    <citation type="submission" date="2019-01" db="EMBL/GenBank/DDBJ databases">
        <title>Cytophagaceae bacterium strain CAR-16.</title>
        <authorList>
            <person name="Chen W.-M."/>
        </authorList>
    </citation>
    <scope>NUCLEOTIDE SEQUENCE [LARGE SCALE GENOMIC DNA]</scope>
    <source>
        <strain evidence="3">LLJ-11</strain>
    </source>
</reference>
<evidence type="ECO:0000313" key="2">
    <source>
        <dbReference type="EMBL" id="RXR20486.1"/>
    </source>
</evidence>
<feature type="chain" id="PRO_5020819826" description="IPT/TIG domain-containing protein" evidence="1">
    <location>
        <begin position="26"/>
        <end position="175"/>
    </location>
</feature>
<keyword evidence="1" id="KW-0732">Signal</keyword>
<dbReference type="Proteomes" id="UP000290283">
    <property type="component" value="Unassembled WGS sequence"/>
</dbReference>
<proteinExistence type="predicted"/>
<dbReference type="AlphaFoldDB" id="A0A4Q1K3U0"/>
<gene>
    <name evidence="2" type="ORF">EQG63_00720</name>
</gene>
<organism evidence="2 3">
    <name type="scientific">Flavobacterium amnicola</name>
    <dbReference type="NCBI Taxonomy" id="2506422"/>
    <lineage>
        <taxon>Bacteria</taxon>
        <taxon>Pseudomonadati</taxon>
        <taxon>Bacteroidota</taxon>
        <taxon>Flavobacteriia</taxon>
        <taxon>Flavobacteriales</taxon>
        <taxon>Flavobacteriaceae</taxon>
        <taxon>Flavobacterium</taxon>
    </lineage>
</organism>
<accession>A0A4Q1K3U0</accession>
<protein>
    <recommendedName>
        <fullName evidence="4">IPT/TIG domain-containing protein</fullName>
    </recommendedName>
</protein>
<dbReference type="EMBL" id="SBKO01000001">
    <property type="protein sequence ID" value="RXR20486.1"/>
    <property type="molecule type" value="Genomic_DNA"/>
</dbReference>
<feature type="signal peptide" evidence="1">
    <location>
        <begin position="1"/>
        <end position="25"/>
    </location>
</feature>
<keyword evidence="3" id="KW-1185">Reference proteome</keyword>
<dbReference type="OrthoDB" id="1377059at2"/>
<evidence type="ECO:0008006" key="4">
    <source>
        <dbReference type="Google" id="ProtNLM"/>
    </source>
</evidence>
<dbReference type="Pfam" id="PF19765">
    <property type="entry name" value="DUF6252"/>
    <property type="match status" value="1"/>
</dbReference>
<comment type="caution">
    <text evidence="2">The sequence shown here is derived from an EMBL/GenBank/DDBJ whole genome shotgun (WGS) entry which is preliminary data.</text>
</comment>
<evidence type="ECO:0000256" key="1">
    <source>
        <dbReference type="SAM" id="SignalP"/>
    </source>
</evidence>